<dbReference type="Proteomes" id="UP000034036">
    <property type="component" value="Unassembled WGS sequence"/>
</dbReference>
<dbReference type="STRING" id="1618659.UV11_C0013G0028"/>
<proteinExistence type="predicted"/>
<feature type="region of interest" description="Disordered" evidence="1">
    <location>
        <begin position="125"/>
        <end position="202"/>
    </location>
</feature>
<accession>A0A0G0ZGI6</accession>
<dbReference type="EMBL" id="LCDF01000013">
    <property type="protein sequence ID" value="KKS47804.1"/>
    <property type="molecule type" value="Genomic_DNA"/>
</dbReference>
<sequence length="243" mass="26736">MEGKEFEKLDTVEVAEEVSAELQEVIKTEAELFNGEASGEKDFTPERADRVSVKKLGFLTTSFLALSLSMPGIAKAADVVDIFRDLIKSGGRIVERAQDARGKIELEQIKKQKELERDRIKSEVELEKEQQRTRQQEIREGAGITREQIKERGGLNRERARKGQPIPAESRSDASGPYGNTSTSVREGALGSTGGGAEVSPEVKKALMDAGRTQAEVDYKASADKKLSRICNSLARAERNGKK</sequence>
<organism evidence="2 3">
    <name type="scientific">Candidatus Giovannonibacteria bacterium GW2011_GWF2_42_19</name>
    <dbReference type="NCBI Taxonomy" id="1618659"/>
    <lineage>
        <taxon>Bacteria</taxon>
        <taxon>Candidatus Giovannoniibacteriota</taxon>
    </lineage>
</organism>
<protein>
    <submittedName>
        <fullName evidence="2">Uncharacterized protein</fullName>
    </submittedName>
</protein>
<comment type="caution">
    <text evidence="2">The sequence shown here is derived from an EMBL/GenBank/DDBJ whole genome shotgun (WGS) entry which is preliminary data.</text>
</comment>
<feature type="compositionally biased region" description="Basic and acidic residues" evidence="1">
    <location>
        <begin position="125"/>
        <end position="140"/>
    </location>
</feature>
<dbReference type="AlphaFoldDB" id="A0A0G0ZGI6"/>
<evidence type="ECO:0000313" key="3">
    <source>
        <dbReference type="Proteomes" id="UP000034036"/>
    </source>
</evidence>
<evidence type="ECO:0000256" key="1">
    <source>
        <dbReference type="SAM" id="MobiDB-lite"/>
    </source>
</evidence>
<gene>
    <name evidence="2" type="ORF">UV11_C0013G0028</name>
</gene>
<feature type="compositionally biased region" description="Basic and acidic residues" evidence="1">
    <location>
        <begin position="147"/>
        <end position="158"/>
    </location>
</feature>
<evidence type="ECO:0000313" key="2">
    <source>
        <dbReference type="EMBL" id="KKS47804.1"/>
    </source>
</evidence>
<reference evidence="2 3" key="1">
    <citation type="journal article" date="2015" name="Nature">
        <title>rRNA introns, odd ribosomes, and small enigmatic genomes across a large radiation of phyla.</title>
        <authorList>
            <person name="Brown C.T."/>
            <person name="Hug L.A."/>
            <person name="Thomas B.C."/>
            <person name="Sharon I."/>
            <person name="Castelle C.J."/>
            <person name="Singh A."/>
            <person name="Wilkins M.J."/>
            <person name="Williams K.H."/>
            <person name="Banfield J.F."/>
        </authorList>
    </citation>
    <scope>NUCLEOTIDE SEQUENCE [LARGE SCALE GENOMIC DNA]</scope>
</reference>
<name>A0A0G0ZGI6_9BACT</name>